<accession>A0A836JK99</accession>
<evidence type="ECO:0000256" key="5">
    <source>
        <dbReference type="ARBA" id="ARBA00022490"/>
    </source>
</evidence>
<evidence type="ECO:0000256" key="7">
    <source>
        <dbReference type="ARBA" id="ARBA00023273"/>
    </source>
</evidence>
<comment type="function">
    <text evidence="1">Cilium- and flagellum-specific protein that plays a role in axonemal structure organization and motility. May play a role in outer and inner dynein arm assembly.</text>
</comment>
<gene>
    <name evidence="8" type="primary">Cfap300</name>
    <name evidence="8" type="ORF">G6Z75_0000498</name>
</gene>
<evidence type="ECO:0000313" key="9">
    <source>
        <dbReference type="Proteomes" id="UP000667349"/>
    </source>
</evidence>
<dbReference type="EMBL" id="JAANHZ010000025">
    <property type="protein sequence ID" value="KAG5316735.1"/>
    <property type="molecule type" value="Genomic_DNA"/>
</dbReference>
<comment type="similarity">
    <text evidence="3">Belongs to the CFAP300 family.</text>
</comment>
<dbReference type="InterPro" id="IPR029416">
    <property type="entry name" value="CFAP300"/>
</dbReference>
<evidence type="ECO:0000256" key="3">
    <source>
        <dbReference type="ARBA" id="ARBA00009205"/>
    </source>
</evidence>
<evidence type="ECO:0000256" key="4">
    <source>
        <dbReference type="ARBA" id="ARBA00022174"/>
    </source>
</evidence>
<evidence type="ECO:0000256" key="2">
    <source>
        <dbReference type="ARBA" id="ARBA00004430"/>
    </source>
</evidence>
<dbReference type="PANTHER" id="PTHR31078:SF1">
    <property type="entry name" value="CILIA- AND FLAGELLA-ASSOCIATED PROTEIN 300"/>
    <property type="match status" value="1"/>
</dbReference>
<dbReference type="AlphaFoldDB" id="A0A836JK99"/>
<comment type="caution">
    <text evidence="8">The sequence shown here is derived from an EMBL/GenBank/DDBJ whole genome shotgun (WGS) entry which is preliminary data.</text>
</comment>
<organism evidence="8 9">
    <name type="scientific">Acromyrmex insinuator</name>
    <dbReference type="NCBI Taxonomy" id="230686"/>
    <lineage>
        <taxon>Eukaryota</taxon>
        <taxon>Metazoa</taxon>
        <taxon>Ecdysozoa</taxon>
        <taxon>Arthropoda</taxon>
        <taxon>Hexapoda</taxon>
        <taxon>Insecta</taxon>
        <taxon>Pterygota</taxon>
        <taxon>Neoptera</taxon>
        <taxon>Endopterygota</taxon>
        <taxon>Hymenoptera</taxon>
        <taxon>Apocrita</taxon>
        <taxon>Aculeata</taxon>
        <taxon>Formicoidea</taxon>
        <taxon>Formicidae</taxon>
        <taxon>Myrmicinae</taxon>
        <taxon>Acromyrmex</taxon>
    </lineage>
</organism>
<feature type="non-terminal residue" evidence="8">
    <location>
        <position position="280"/>
    </location>
</feature>
<evidence type="ECO:0000256" key="1">
    <source>
        <dbReference type="ARBA" id="ARBA00002404"/>
    </source>
</evidence>
<evidence type="ECO:0000256" key="6">
    <source>
        <dbReference type="ARBA" id="ARBA00023212"/>
    </source>
</evidence>
<name>A0A836JK99_9HYME</name>
<dbReference type="PANTHER" id="PTHR31078">
    <property type="entry name" value="CILIA- AND FLAGELLA-ASSOCIATED PROTEIN 300"/>
    <property type="match status" value="1"/>
</dbReference>
<keyword evidence="9" id="KW-1185">Reference proteome</keyword>
<feature type="non-terminal residue" evidence="8">
    <location>
        <position position="1"/>
    </location>
</feature>
<evidence type="ECO:0000313" key="8">
    <source>
        <dbReference type="EMBL" id="KAG5316735.1"/>
    </source>
</evidence>
<comment type="subcellular location">
    <subcellularLocation>
        <location evidence="2">Cytoplasm</location>
        <location evidence="2">Cytoskeleton</location>
        <location evidence="2">Cilium axoneme</location>
    </subcellularLocation>
</comment>
<dbReference type="Proteomes" id="UP000667349">
    <property type="component" value="Unassembled WGS sequence"/>
</dbReference>
<dbReference type="GO" id="GO:0005930">
    <property type="term" value="C:axoneme"/>
    <property type="evidence" value="ECO:0007669"/>
    <property type="project" value="UniProtKB-SubCell"/>
</dbReference>
<reference evidence="8" key="1">
    <citation type="submission" date="2020-02" db="EMBL/GenBank/DDBJ databases">
        <title>Relaxed selection underlies rapid genomic changes in the transitions from sociality to social parasitism in ants.</title>
        <authorList>
            <person name="Bi X."/>
        </authorList>
    </citation>
    <scope>NUCLEOTIDE SEQUENCE</scope>
    <source>
        <strain evidence="8">BGI-DK2013a</strain>
        <tissue evidence="8">Whole body</tissue>
    </source>
</reference>
<keyword evidence="7" id="KW-0966">Cell projection</keyword>
<protein>
    <recommendedName>
        <fullName evidence="4">Cilia- and flagella-associated protein 300</fullName>
    </recommendedName>
</protein>
<sequence length="280" mass="32611">IRKLVCYLHGDRRCVKMEIESKFTFVPLNEKIYVGINDKNTQEYLCKWGLKGNFVIQNFSFNEQFQQYHKYHLADAFFKDNTVAKALLSKQGSVWVRQGIQASSVQIKQVPCSILSMSFFDKLKDPDNRIVYNSGTICKRYDLQIEDFLVSDNLRGMLLDEESVEYNLYSEYEKNEFVFRIFQMLVLGGTLCQFEDVIQPYLNITKKIYKDLIRVQKQNTSNDLFVSTLVLEVVAKDGVGQDYFPFDSSNRQNIAFLLIDANSREITTFIHQYGGYCPVN</sequence>
<dbReference type="Pfam" id="PF14926">
    <property type="entry name" value="CFAP300"/>
    <property type="match status" value="1"/>
</dbReference>
<keyword evidence="6" id="KW-0206">Cytoskeleton</keyword>
<proteinExistence type="inferred from homology"/>
<keyword evidence="5" id="KW-0963">Cytoplasm</keyword>